<evidence type="ECO:0000256" key="1">
    <source>
        <dbReference type="SAM" id="MobiDB-lite"/>
    </source>
</evidence>
<gene>
    <name evidence="2" type="ORF">PCOR1329_LOCUS80038</name>
</gene>
<sequence>AEEKREAEQLQAERREAERREAERRQAEAPPERDADEVVQALVALRRLHLEADPGRLATCLQTLKAYIGPGWGPAVPRKFHRIRADNAAFRERVAALEGAPAVLRACGFAPEEGGAAWVVDPAFLRTKGPRLWDALAKVDVMLEQAGRKAAGVPLLNRWTRRMRRRQ</sequence>
<keyword evidence="3" id="KW-1185">Reference proteome</keyword>
<dbReference type="Gene3D" id="1.20.58.2190">
    <property type="match status" value="1"/>
</dbReference>
<organism evidence="2 3">
    <name type="scientific">Prorocentrum cordatum</name>
    <dbReference type="NCBI Taxonomy" id="2364126"/>
    <lineage>
        <taxon>Eukaryota</taxon>
        <taxon>Sar</taxon>
        <taxon>Alveolata</taxon>
        <taxon>Dinophyceae</taxon>
        <taxon>Prorocentrales</taxon>
        <taxon>Prorocentraceae</taxon>
        <taxon>Prorocentrum</taxon>
    </lineage>
</organism>
<evidence type="ECO:0000313" key="2">
    <source>
        <dbReference type="EMBL" id="CAK0903855.1"/>
    </source>
</evidence>
<name>A0ABN9XUX3_9DINO</name>
<feature type="region of interest" description="Disordered" evidence="1">
    <location>
        <begin position="1"/>
        <end position="35"/>
    </location>
</feature>
<feature type="non-terminal residue" evidence="2">
    <location>
        <position position="1"/>
    </location>
</feature>
<proteinExistence type="predicted"/>
<dbReference type="EMBL" id="CAUYUJ010021303">
    <property type="protein sequence ID" value="CAK0903855.1"/>
    <property type="molecule type" value="Genomic_DNA"/>
</dbReference>
<dbReference type="Proteomes" id="UP001189429">
    <property type="component" value="Unassembled WGS sequence"/>
</dbReference>
<feature type="compositionally biased region" description="Basic and acidic residues" evidence="1">
    <location>
        <begin position="1"/>
        <end position="33"/>
    </location>
</feature>
<evidence type="ECO:0000313" key="3">
    <source>
        <dbReference type="Proteomes" id="UP001189429"/>
    </source>
</evidence>
<dbReference type="InterPro" id="IPR036339">
    <property type="entry name" value="PUB-like_dom_sf"/>
</dbReference>
<evidence type="ECO:0008006" key="4">
    <source>
        <dbReference type="Google" id="ProtNLM"/>
    </source>
</evidence>
<dbReference type="PANTHER" id="PTHR46713">
    <property type="entry name" value="F13M7.16 PROTEIN"/>
    <property type="match status" value="1"/>
</dbReference>
<dbReference type="SUPFAM" id="SSF143503">
    <property type="entry name" value="PUG domain-like"/>
    <property type="match status" value="1"/>
</dbReference>
<dbReference type="PANTHER" id="PTHR46713:SF1">
    <property type="entry name" value="F13M7.16 PROTEIN"/>
    <property type="match status" value="1"/>
</dbReference>
<reference evidence="2" key="1">
    <citation type="submission" date="2023-10" db="EMBL/GenBank/DDBJ databases">
        <authorList>
            <person name="Chen Y."/>
            <person name="Shah S."/>
            <person name="Dougan E. K."/>
            <person name="Thang M."/>
            <person name="Chan C."/>
        </authorList>
    </citation>
    <scope>NUCLEOTIDE SEQUENCE [LARGE SCALE GENOMIC DNA]</scope>
</reference>
<comment type="caution">
    <text evidence="2">The sequence shown here is derived from an EMBL/GenBank/DDBJ whole genome shotgun (WGS) entry which is preliminary data.</text>
</comment>
<accession>A0ABN9XUX3</accession>
<protein>
    <recommendedName>
        <fullName evidence="4">PUB domain-containing protein</fullName>
    </recommendedName>
</protein>